<dbReference type="EMBL" id="BDIP01001783">
    <property type="protein sequence ID" value="GIQ85133.1"/>
    <property type="molecule type" value="Genomic_DNA"/>
</dbReference>
<feature type="compositionally biased region" description="Polar residues" evidence="1">
    <location>
        <begin position="1"/>
        <end position="14"/>
    </location>
</feature>
<evidence type="ECO:0000259" key="2">
    <source>
        <dbReference type="PROSITE" id="PS50022"/>
    </source>
</evidence>
<reference evidence="3 4" key="1">
    <citation type="journal article" date="2018" name="PLoS ONE">
        <title>The draft genome of Kipferlia bialata reveals reductive genome evolution in fornicate parasites.</title>
        <authorList>
            <person name="Tanifuji G."/>
            <person name="Takabayashi S."/>
            <person name="Kume K."/>
            <person name="Takagi M."/>
            <person name="Nakayama T."/>
            <person name="Kamikawa R."/>
            <person name="Inagaki Y."/>
            <person name="Hashimoto T."/>
        </authorList>
    </citation>
    <scope>NUCLEOTIDE SEQUENCE [LARGE SCALE GENOMIC DNA]</scope>
    <source>
        <strain evidence="3">NY0173</strain>
    </source>
</reference>
<dbReference type="AlphaFoldDB" id="A0A9K3CZP2"/>
<dbReference type="SUPFAM" id="SSF49785">
    <property type="entry name" value="Galactose-binding domain-like"/>
    <property type="match status" value="1"/>
</dbReference>
<dbReference type="PANTHER" id="PTHR24543">
    <property type="entry name" value="MULTICOPPER OXIDASE-RELATED"/>
    <property type="match status" value="1"/>
</dbReference>
<dbReference type="Proteomes" id="UP000265618">
    <property type="component" value="Unassembled WGS sequence"/>
</dbReference>
<evidence type="ECO:0000313" key="4">
    <source>
        <dbReference type="Proteomes" id="UP000265618"/>
    </source>
</evidence>
<sequence length="279" mass="30568">MAPLASNTTSTEGQHSADGEIVKAGDTARTPSLLETLYAMLHRQNCVIDDLNKQTQALRETVEGLKRERDESTVPASLSPSEGVSELAHAKATLLQGYTLNPKPLPFSSPLSDAASAYASIQRLYPNHPLMEVVQQRAARIDFSGKAIHDTRDHHSDCTLTYTPGLFSDVGAWVANRAKAGQFAQVTFERPVVVVGVATAGRPTNDERVTSFKVEVFDTDTRTWVAAEPGVEKYTGNKDRNTIVLQTFGNPVVAKQLRITALSFNSRVAMRFEVYAWAY</sequence>
<organism evidence="3 4">
    <name type="scientific">Kipferlia bialata</name>
    <dbReference type="NCBI Taxonomy" id="797122"/>
    <lineage>
        <taxon>Eukaryota</taxon>
        <taxon>Metamonada</taxon>
        <taxon>Carpediemonas-like organisms</taxon>
        <taxon>Kipferlia</taxon>
    </lineage>
</organism>
<dbReference type="InterPro" id="IPR008979">
    <property type="entry name" value="Galactose-bd-like_sf"/>
</dbReference>
<proteinExistence type="predicted"/>
<dbReference type="Gene3D" id="2.60.120.260">
    <property type="entry name" value="Galactose-binding domain-like"/>
    <property type="match status" value="1"/>
</dbReference>
<evidence type="ECO:0000313" key="3">
    <source>
        <dbReference type="EMBL" id="GIQ85133.1"/>
    </source>
</evidence>
<dbReference type="SMART" id="SM00231">
    <property type="entry name" value="FA58C"/>
    <property type="match status" value="1"/>
</dbReference>
<keyword evidence="4" id="KW-1185">Reference proteome</keyword>
<gene>
    <name evidence="3" type="ORF">KIPB_006760</name>
</gene>
<evidence type="ECO:0000256" key="1">
    <source>
        <dbReference type="SAM" id="MobiDB-lite"/>
    </source>
</evidence>
<feature type="domain" description="F5/8 type C" evidence="2">
    <location>
        <begin position="172"/>
        <end position="277"/>
    </location>
</feature>
<dbReference type="InterPro" id="IPR000421">
    <property type="entry name" value="FA58C"/>
</dbReference>
<dbReference type="PROSITE" id="PS50022">
    <property type="entry name" value="FA58C_3"/>
    <property type="match status" value="1"/>
</dbReference>
<name>A0A9K3CZP2_9EUKA</name>
<dbReference type="OrthoDB" id="9973968at2759"/>
<protein>
    <recommendedName>
        <fullName evidence="2">F5/8 type C domain-containing protein</fullName>
    </recommendedName>
</protein>
<dbReference type="Pfam" id="PF00754">
    <property type="entry name" value="F5_F8_type_C"/>
    <property type="match status" value="1"/>
</dbReference>
<feature type="region of interest" description="Disordered" evidence="1">
    <location>
        <begin position="1"/>
        <end position="24"/>
    </location>
</feature>
<accession>A0A9K3CZP2</accession>
<comment type="caution">
    <text evidence="3">The sequence shown here is derived from an EMBL/GenBank/DDBJ whole genome shotgun (WGS) entry which is preliminary data.</text>
</comment>